<dbReference type="EMBL" id="QSPP01000005">
    <property type="protein sequence ID" value="RGJ91254.1"/>
    <property type="molecule type" value="Genomic_DNA"/>
</dbReference>
<dbReference type="InterPro" id="IPR020891">
    <property type="entry name" value="UPF0758_CS"/>
</dbReference>
<dbReference type="PROSITE" id="PS01302">
    <property type="entry name" value="UPF0758"/>
    <property type="match status" value="1"/>
</dbReference>
<dbReference type="PANTHER" id="PTHR30471">
    <property type="entry name" value="DNA REPAIR PROTEIN RADC"/>
    <property type="match status" value="1"/>
</dbReference>
<keyword evidence="5" id="KW-0482">Metalloprotease</keyword>
<evidence type="ECO:0000259" key="6">
    <source>
        <dbReference type="PROSITE" id="PS50249"/>
    </source>
</evidence>
<dbReference type="Pfam" id="PF04002">
    <property type="entry name" value="RadC"/>
    <property type="match status" value="1"/>
</dbReference>
<dbReference type="InterPro" id="IPR037518">
    <property type="entry name" value="MPN"/>
</dbReference>
<gene>
    <name evidence="7" type="ORF">DXD46_03680</name>
</gene>
<feature type="domain" description="MPN" evidence="6">
    <location>
        <begin position="23"/>
        <end position="147"/>
    </location>
</feature>
<dbReference type="PROSITE" id="PS50249">
    <property type="entry name" value="MPN"/>
    <property type="match status" value="1"/>
</dbReference>
<dbReference type="Proteomes" id="UP000260640">
    <property type="component" value="Unassembled WGS sequence"/>
</dbReference>
<dbReference type="InterPro" id="IPR025657">
    <property type="entry name" value="RadC_JAB"/>
</dbReference>
<dbReference type="CDD" id="cd08071">
    <property type="entry name" value="MPN_DUF2466"/>
    <property type="match status" value="1"/>
</dbReference>
<dbReference type="GO" id="GO:0008237">
    <property type="term" value="F:metallopeptidase activity"/>
    <property type="evidence" value="ECO:0007669"/>
    <property type="project" value="UniProtKB-KW"/>
</dbReference>
<evidence type="ECO:0000256" key="5">
    <source>
        <dbReference type="ARBA" id="ARBA00023049"/>
    </source>
</evidence>
<dbReference type="Gene3D" id="3.40.140.10">
    <property type="entry name" value="Cytidine Deaminase, domain 2"/>
    <property type="match status" value="1"/>
</dbReference>
<dbReference type="PANTHER" id="PTHR30471:SF3">
    <property type="entry name" value="UPF0758 PROTEIN YEES-RELATED"/>
    <property type="match status" value="1"/>
</dbReference>
<dbReference type="GO" id="GO:0006508">
    <property type="term" value="P:proteolysis"/>
    <property type="evidence" value="ECO:0007669"/>
    <property type="project" value="UniProtKB-KW"/>
</dbReference>
<proteinExistence type="predicted"/>
<sequence length="147" mass="16257">MNTFSFPQISVNYKDADAAKRTLVNSSRVSYDIFKEAYDECMQHHEECWVMFLNQANRLLGLSCISKCGISQTVVDVRIILQTALLAHASGIILSHNHPSGNMVASSSDNAITSKLKKACEILDITLLDHIILSDTGYLSYADEGML</sequence>
<keyword evidence="4" id="KW-0862">Zinc</keyword>
<evidence type="ECO:0000256" key="3">
    <source>
        <dbReference type="ARBA" id="ARBA00022801"/>
    </source>
</evidence>
<dbReference type="AlphaFoldDB" id="A0A395VFV0"/>
<evidence type="ECO:0000256" key="2">
    <source>
        <dbReference type="ARBA" id="ARBA00022723"/>
    </source>
</evidence>
<accession>A0A395VFV0</accession>
<name>A0A395VFV0_PHOVU</name>
<comment type="caution">
    <text evidence="7">The sequence shown here is derived from an EMBL/GenBank/DDBJ whole genome shotgun (WGS) entry which is preliminary data.</text>
</comment>
<dbReference type="GO" id="GO:0046872">
    <property type="term" value="F:metal ion binding"/>
    <property type="evidence" value="ECO:0007669"/>
    <property type="project" value="UniProtKB-KW"/>
</dbReference>
<protein>
    <submittedName>
        <fullName evidence="7">DNA repair protein</fullName>
    </submittedName>
</protein>
<keyword evidence="2" id="KW-0479">Metal-binding</keyword>
<evidence type="ECO:0000256" key="1">
    <source>
        <dbReference type="ARBA" id="ARBA00022670"/>
    </source>
</evidence>
<keyword evidence="3" id="KW-0378">Hydrolase</keyword>
<evidence type="ECO:0000313" key="8">
    <source>
        <dbReference type="Proteomes" id="UP000260640"/>
    </source>
</evidence>
<organism evidence="7 8">
    <name type="scientific">Phocaeicola vulgatus</name>
    <name type="common">Bacteroides vulgatus</name>
    <dbReference type="NCBI Taxonomy" id="821"/>
    <lineage>
        <taxon>Bacteria</taxon>
        <taxon>Pseudomonadati</taxon>
        <taxon>Bacteroidota</taxon>
        <taxon>Bacteroidia</taxon>
        <taxon>Bacteroidales</taxon>
        <taxon>Bacteroidaceae</taxon>
        <taxon>Phocaeicola</taxon>
    </lineage>
</organism>
<keyword evidence="1" id="KW-0645">Protease</keyword>
<reference evidence="7 8" key="1">
    <citation type="submission" date="2018-08" db="EMBL/GenBank/DDBJ databases">
        <title>A genome reference for cultivated species of the human gut microbiota.</title>
        <authorList>
            <person name="Zou Y."/>
            <person name="Xue W."/>
            <person name="Luo G."/>
        </authorList>
    </citation>
    <scope>NUCLEOTIDE SEQUENCE [LARGE SCALE GENOMIC DNA]</scope>
    <source>
        <strain evidence="7 8">TM05-16</strain>
    </source>
</reference>
<dbReference type="InterPro" id="IPR001405">
    <property type="entry name" value="UPF0758"/>
</dbReference>
<dbReference type="RefSeq" id="WP_005807125.1">
    <property type="nucleotide sequence ID" value="NZ_QRTU01000025.1"/>
</dbReference>
<evidence type="ECO:0000256" key="4">
    <source>
        <dbReference type="ARBA" id="ARBA00022833"/>
    </source>
</evidence>
<evidence type="ECO:0000313" key="7">
    <source>
        <dbReference type="EMBL" id="RGJ91254.1"/>
    </source>
</evidence>